<evidence type="ECO:0000313" key="4">
    <source>
        <dbReference type="Proteomes" id="UP001597063"/>
    </source>
</evidence>
<gene>
    <name evidence="3" type="ORF">ACFQZM_31120</name>
</gene>
<keyword evidence="2" id="KW-1133">Transmembrane helix</keyword>
<feature type="compositionally biased region" description="Pro residues" evidence="1">
    <location>
        <begin position="403"/>
        <end position="418"/>
    </location>
</feature>
<feature type="compositionally biased region" description="Gly residues" evidence="1">
    <location>
        <begin position="559"/>
        <end position="585"/>
    </location>
</feature>
<feature type="region of interest" description="Disordered" evidence="1">
    <location>
        <begin position="34"/>
        <end position="664"/>
    </location>
</feature>
<dbReference type="Proteomes" id="UP001597063">
    <property type="component" value="Unassembled WGS sequence"/>
</dbReference>
<keyword evidence="2" id="KW-0472">Membrane</keyword>
<evidence type="ECO:0000313" key="3">
    <source>
        <dbReference type="EMBL" id="MFD0688979.1"/>
    </source>
</evidence>
<feature type="compositionally biased region" description="Low complexity" evidence="1">
    <location>
        <begin position="59"/>
        <end position="68"/>
    </location>
</feature>
<feature type="compositionally biased region" description="Low complexity" evidence="1">
    <location>
        <begin position="630"/>
        <end position="640"/>
    </location>
</feature>
<keyword evidence="4" id="KW-1185">Reference proteome</keyword>
<evidence type="ECO:0000256" key="1">
    <source>
        <dbReference type="SAM" id="MobiDB-lite"/>
    </source>
</evidence>
<feature type="compositionally biased region" description="Gly residues" evidence="1">
    <location>
        <begin position="207"/>
        <end position="216"/>
    </location>
</feature>
<name>A0ABW2XSB8_9ACTN</name>
<feature type="compositionally biased region" description="Low complexity" evidence="1">
    <location>
        <begin position="455"/>
        <end position="464"/>
    </location>
</feature>
<feature type="compositionally biased region" description="Gly residues" evidence="1">
    <location>
        <begin position="519"/>
        <end position="538"/>
    </location>
</feature>
<feature type="compositionally biased region" description="Gly residues" evidence="1">
    <location>
        <begin position="482"/>
        <end position="492"/>
    </location>
</feature>
<dbReference type="RefSeq" id="WP_131762658.1">
    <property type="nucleotide sequence ID" value="NZ_CAACUY010000245.1"/>
</dbReference>
<feature type="compositionally biased region" description="Low complexity" evidence="1">
    <location>
        <begin position="503"/>
        <end position="518"/>
    </location>
</feature>
<organism evidence="3 4">
    <name type="scientific">Actinomadura fibrosa</name>
    <dbReference type="NCBI Taxonomy" id="111802"/>
    <lineage>
        <taxon>Bacteria</taxon>
        <taxon>Bacillati</taxon>
        <taxon>Actinomycetota</taxon>
        <taxon>Actinomycetes</taxon>
        <taxon>Streptosporangiales</taxon>
        <taxon>Thermomonosporaceae</taxon>
        <taxon>Actinomadura</taxon>
    </lineage>
</organism>
<sequence>MTSYIVVFGLIVVVVLVVVLVALGLRASRAGRDDDDWMADEQAPQPRGRRAAPPPQPEGAPADGYDTGYEGDYDTGYDDASYGPGAPDPAYDRRVAGGPLAAPTAAPPSAPPPPAPAGQASDEMEDDDYWATITFDKPKFPWQHDQGGDRQQPDPAADPLHAQAQPGPEQPAEPPNLTQPVSLGQDGSILNGMGAPTGTGPQQMPQGPGGFQGGAPFGDPGSTAHDPIPADLAMPGGTGPQAPFGVPGQPDQPVYGGQEPQHAYGAAEQPPYGGQEPSYGGAEQSPYGDQPPFGVPGDQPSYGGQEPAYGGGQDQPPYGDQSPFGVPDQPQYGSPEPSYGDYNSDPLGGRPAAAAGPPPSGGSGGFPTPQGASDPLGLPLGRPDEPMRGYGDSTGLPGTSDPLAPPATPPAPPAPAAPPATVGGLGGGSGSDTDNHKLPTVDELLQRIQTDRQRSAGGSSQESGGSFGGPLNDPLNDPLGSGSFGGGAGTGNTGPWPQGGTSGAPASGGPASGYDSGAGYDGGLGSGTPGYGQSGSQGDGYPTSPAYGDAPRYDDPLNTGGGRGSFGSFGTGSDGGQGGPGGYGDFSGSSYNGGSDPLAAPHDPNAGGQGGGFADPNSTQAYNPGYFGSQQDDYQQNNQQSGDTGPYGSRQQPDDWQSHRDYRR</sequence>
<feature type="compositionally biased region" description="Low complexity" evidence="1">
    <location>
        <begin position="194"/>
        <end position="206"/>
    </location>
</feature>
<feature type="compositionally biased region" description="Pro residues" evidence="1">
    <location>
        <begin position="105"/>
        <end position="116"/>
    </location>
</feature>
<comment type="caution">
    <text evidence="3">The sequence shown here is derived from an EMBL/GenBank/DDBJ whole genome shotgun (WGS) entry which is preliminary data.</text>
</comment>
<accession>A0ABW2XSB8</accession>
<evidence type="ECO:0000256" key="2">
    <source>
        <dbReference type="SAM" id="Phobius"/>
    </source>
</evidence>
<feature type="compositionally biased region" description="Basic and acidic residues" evidence="1">
    <location>
        <begin position="652"/>
        <end position="664"/>
    </location>
</feature>
<proteinExistence type="predicted"/>
<keyword evidence="2" id="KW-0812">Transmembrane</keyword>
<evidence type="ECO:0008006" key="5">
    <source>
        <dbReference type="Google" id="ProtNLM"/>
    </source>
</evidence>
<feature type="compositionally biased region" description="Low complexity" evidence="1">
    <location>
        <begin position="346"/>
        <end position="355"/>
    </location>
</feature>
<reference evidence="4" key="1">
    <citation type="journal article" date="2019" name="Int. J. Syst. Evol. Microbiol.">
        <title>The Global Catalogue of Microorganisms (GCM) 10K type strain sequencing project: providing services to taxonomists for standard genome sequencing and annotation.</title>
        <authorList>
            <consortium name="The Broad Institute Genomics Platform"/>
            <consortium name="The Broad Institute Genome Sequencing Center for Infectious Disease"/>
            <person name="Wu L."/>
            <person name="Ma J."/>
        </authorList>
    </citation>
    <scope>NUCLEOTIDE SEQUENCE [LARGE SCALE GENOMIC DNA]</scope>
    <source>
        <strain evidence="4">JCM 9371</strain>
    </source>
</reference>
<dbReference type="EMBL" id="JBHTGP010000015">
    <property type="protein sequence ID" value="MFD0688979.1"/>
    <property type="molecule type" value="Genomic_DNA"/>
</dbReference>
<feature type="transmembrane region" description="Helical" evidence="2">
    <location>
        <begin position="6"/>
        <end position="25"/>
    </location>
</feature>
<feature type="compositionally biased region" description="Low complexity" evidence="1">
    <location>
        <begin position="586"/>
        <end position="596"/>
    </location>
</feature>
<protein>
    <recommendedName>
        <fullName evidence="5">Large adhesin</fullName>
    </recommendedName>
</protein>